<dbReference type="EMBL" id="CAXDID020000155">
    <property type="protein sequence ID" value="CAL6042853.1"/>
    <property type="molecule type" value="Genomic_DNA"/>
</dbReference>
<keyword evidence="4" id="KW-1185">Reference proteome</keyword>
<feature type="domain" description="EF-hand" evidence="1">
    <location>
        <begin position="57"/>
        <end position="92"/>
    </location>
</feature>
<dbReference type="GO" id="GO:0005509">
    <property type="term" value="F:calcium ion binding"/>
    <property type="evidence" value="ECO:0007669"/>
    <property type="project" value="InterPro"/>
</dbReference>
<proteinExistence type="predicted"/>
<sequence length="218" mass="26071">MVQITYMKMQQDIYFNTYLSTCTSTNYDPYIQRRFDYIRSLEKYKNKDQSCLINICDIKDICADIFNHIDKKNTGKINYSDLMLALERQLYTLIWYLDKDEKTTQIMQRIYHSINQDINEQMNLKYFLKFMYVFLNADLQDYNSILFYGADKDFSGTLNKKELCLFLKQNTKFGFIQRFFVSIATMILHGRKGQLSYEQFLVFTKNNKNRIIGAVVVL</sequence>
<dbReference type="AlphaFoldDB" id="A0AA86URL1"/>
<dbReference type="InterPro" id="IPR011992">
    <property type="entry name" value="EF-hand-dom_pair"/>
</dbReference>
<evidence type="ECO:0000313" key="3">
    <source>
        <dbReference type="EMBL" id="CAL6042853.1"/>
    </source>
</evidence>
<evidence type="ECO:0000259" key="1">
    <source>
        <dbReference type="PROSITE" id="PS50222"/>
    </source>
</evidence>
<gene>
    <name evidence="2" type="ORF">HINF_LOCUS35433</name>
    <name evidence="3" type="ORF">HINF_LOCUS39790</name>
</gene>
<evidence type="ECO:0000313" key="4">
    <source>
        <dbReference type="Proteomes" id="UP001642409"/>
    </source>
</evidence>
<dbReference type="InterPro" id="IPR002048">
    <property type="entry name" value="EF_hand_dom"/>
</dbReference>
<dbReference type="Proteomes" id="UP001642409">
    <property type="component" value="Unassembled WGS sequence"/>
</dbReference>
<evidence type="ECO:0000313" key="2">
    <source>
        <dbReference type="EMBL" id="CAI9947788.1"/>
    </source>
</evidence>
<dbReference type="EMBL" id="CATOUU010000782">
    <property type="protein sequence ID" value="CAI9947788.1"/>
    <property type="molecule type" value="Genomic_DNA"/>
</dbReference>
<comment type="caution">
    <text evidence="2">The sequence shown here is derived from an EMBL/GenBank/DDBJ whole genome shotgun (WGS) entry which is preliminary data.</text>
</comment>
<dbReference type="Gene3D" id="1.10.238.10">
    <property type="entry name" value="EF-hand"/>
    <property type="match status" value="1"/>
</dbReference>
<reference evidence="3 4" key="2">
    <citation type="submission" date="2024-07" db="EMBL/GenBank/DDBJ databases">
        <authorList>
            <person name="Akdeniz Z."/>
        </authorList>
    </citation>
    <scope>NUCLEOTIDE SEQUENCE [LARGE SCALE GENOMIC DNA]</scope>
</reference>
<reference evidence="2" key="1">
    <citation type="submission" date="2023-06" db="EMBL/GenBank/DDBJ databases">
        <authorList>
            <person name="Kurt Z."/>
        </authorList>
    </citation>
    <scope>NUCLEOTIDE SEQUENCE</scope>
</reference>
<dbReference type="PROSITE" id="PS50222">
    <property type="entry name" value="EF_HAND_2"/>
    <property type="match status" value="1"/>
</dbReference>
<name>A0AA86URL1_9EUKA</name>
<protein>
    <submittedName>
        <fullName evidence="2">EF hand domain-containing protein</fullName>
    </submittedName>
    <submittedName>
        <fullName evidence="3">EF_hand domain-containing protein</fullName>
    </submittedName>
</protein>
<accession>A0AA86URL1</accession>
<dbReference type="SUPFAM" id="SSF47473">
    <property type="entry name" value="EF-hand"/>
    <property type="match status" value="1"/>
</dbReference>
<organism evidence="2">
    <name type="scientific">Hexamita inflata</name>
    <dbReference type="NCBI Taxonomy" id="28002"/>
    <lineage>
        <taxon>Eukaryota</taxon>
        <taxon>Metamonada</taxon>
        <taxon>Diplomonadida</taxon>
        <taxon>Hexamitidae</taxon>
        <taxon>Hexamitinae</taxon>
        <taxon>Hexamita</taxon>
    </lineage>
</organism>